<feature type="compositionally biased region" description="Low complexity" evidence="1">
    <location>
        <begin position="608"/>
        <end position="621"/>
    </location>
</feature>
<name>A0ABY4X8S7_9SPHN</name>
<feature type="transmembrane region" description="Helical" evidence="2">
    <location>
        <begin position="262"/>
        <end position="280"/>
    </location>
</feature>
<feature type="transmembrane region" description="Helical" evidence="2">
    <location>
        <begin position="225"/>
        <end position="242"/>
    </location>
</feature>
<feature type="transmembrane region" description="Helical" evidence="2">
    <location>
        <begin position="370"/>
        <end position="388"/>
    </location>
</feature>
<reference evidence="3" key="1">
    <citation type="journal article" date="2022" name="Toxins">
        <title>Genomic Analysis of Sphingopyxis sp. USTB-05 for Biodegrading Cyanobacterial Hepatotoxins.</title>
        <authorList>
            <person name="Liu C."/>
            <person name="Xu Q."/>
            <person name="Zhao Z."/>
            <person name="Zhang H."/>
            <person name="Liu X."/>
            <person name="Yin C."/>
            <person name="Liu Y."/>
            <person name="Yan H."/>
        </authorList>
    </citation>
    <scope>NUCLEOTIDE SEQUENCE</scope>
    <source>
        <strain evidence="3">NBD5</strain>
    </source>
</reference>
<protein>
    <recommendedName>
        <fullName evidence="5">AcrB/AcrD/AcrF family protein</fullName>
    </recommendedName>
</protein>
<dbReference type="Proteomes" id="UP001056937">
    <property type="component" value="Chromosome 1"/>
</dbReference>
<dbReference type="RefSeq" id="WP_252167090.1">
    <property type="nucleotide sequence ID" value="NZ_CP084930.1"/>
</dbReference>
<dbReference type="EMBL" id="CP084930">
    <property type="protein sequence ID" value="USI73279.1"/>
    <property type="molecule type" value="Genomic_DNA"/>
</dbReference>
<feature type="region of interest" description="Disordered" evidence="1">
    <location>
        <begin position="590"/>
        <end position="621"/>
    </location>
</feature>
<evidence type="ECO:0000313" key="4">
    <source>
        <dbReference type="Proteomes" id="UP001056937"/>
    </source>
</evidence>
<keyword evidence="2" id="KW-0472">Membrane</keyword>
<accession>A0ABY4X8S7</accession>
<evidence type="ECO:0008006" key="5">
    <source>
        <dbReference type="Google" id="ProtNLM"/>
    </source>
</evidence>
<organism evidence="3 4">
    <name type="scientific">Sphingomonas morindae</name>
    <dbReference type="NCBI Taxonomy" id="1541170"/>
    <lineage>
        <taxon>Bacteria</taxon>
        <taxon>Pseudomonadati</taxon>
        <taxon>Pseudomonadota</taxon>
        <taxon>Alphaproteobacteria</taxon>
        <taxon>Sphingomonadales</taxon>
        <taxon>Sphingomonadaceae</taxon>
        <taxon>Sphingomonas</taxon>
    </lineage>
</organism>
<feature type="transmembrane region" description="Helical" evidence="2">
    <location>
        <begin position="394"/>
        <end position="412"/>
    </location>
</feature>
<keyword evidence="2" id="KW-0812">Transmembrane</keyword>
<keyword evidence="4" id="KW-1185">Reference proteome</keyword>
<evidence type="ECO:0000256" key="2">
    <source>
        <dbReference type="SAM" id="Phobius"/>
    </source>
</evidence>
<evidence type="ECO:0000256" key="1">
    <source>
        <dbReference type="SAM" id="MobiDB-lite"/>
    </source>
</evidence>
<feature type="transmembrane region" description="Helical" evidence="2">
    <location>
        <begin position="287"/>
        <end position="304"/>
    </location>
</feature>
<evidence type="ECO:0000313" key="3">
    <source>
        <dbReference type="EMBL" id="USI73279.1"/>
    </source>
</evidence>
<feature type="transmembrane region" description="Helical" evidence="2">
    <location>
        <begin position="182"/>
        <end position="213"/>
    </location>
</feature>
<feature type="transmembrane region" description="Helical" evidence="2">
    <location>
        <begin position="424"/>
        <end position="448"/>
    </location>
</feature>
<feature type="transmembrane region" description="Helical" evidence="2">
    <location>
        <begin position="103"/>
        <end position="125"/>
    </location>
</feature>
<gene>
    <name evidence="3" type="ORF">LHA26_02015</name>
</gene>
<feature type="transmembrane region" description="Helical" evidence="2">
    <location>
        <begin position="334"/>
        <end position="358"/>
    </location>
</feature>
<proteinExistence type="predicted"/>
<sequence length="621" mass="63936">MAPRADARRFALAVMLIWLAAALLMVLLARGRIAAGTYLDADDQLRLVELRDWLGGQTFRDVSQHRLNPPFGAPMHWSRLVDLPLAALVLALRPLLGAARAELWATVLVPLATLFLAMLAIGLIARRLAGARVGLLAVALVPLCPPGLAQFLPLRIDHHGWEIVFSLAAIAAALAPPSRRSALAAALALAIGLQISLESLPMAVAILGVAGLGWAWSGRRAEGRWLASTLATLALGEALLFLGLHAPGTREGACDAISPPQLAALGVAAAGVIGLAAAAPARRVARLAGLGLVALAAGLAFHALPPRCGADAFAALEPIVRHRWYEGVKEGMPIWHAGGAVALGVILYPLIGLGCALAGWRSAAGPARALWMRYAALLAAATLVAVLVLRASALANLLVVPAAAWAMARLMARAAAHRRALVRVAGAAAAGLALAPPILSGLGAGLLAAPPADPAGRAAGEACRSASSLAALNRLAPARFLLPFDLAPTLLMATHHSALASGHHRNHAAMAESIRAFEGSDATARTVLRRHGLTYVLLCPTYVETRDSIVAAPHGFAAHLVAGRIPPWLAPVPIPGARFGLWRVTDQGPAGLPSSRSAGGMVPARAQSARSAGFSPSSSVG</sequence>
<keyword evidence="2" id="KW-1133">Transmembrane helix</keyword>
<feature type="transmembrane region" description="Helical" evidence="2">
    <location>
        <begin position="131"/>
        <end position="152"/>
    </location>
</feature>